<evidence type="ECO:0000313" key="2">
    <source>
        <dbReference type="EMBL" id="PXX01532.1"/>
    </source>
</evidence>
<evidence type="ECO:0008006" key="4">
    <source>
        <dbReference type="Google" id="ProtNLM"/>
    </source>
</evidence>
<feature type="compositionally biased region" description="Basic and acidic residues" evidence="1">
    <location>
        <begin position="351"/>
        <end position="367"/>
    </location>
</feature>
<reference evidence="3" key="1">
    <citation type="submission" date="2018-05" db="EMBL/GenBank/DDBJ databases">
        <authorList>
            <person name="Deangelis K."/>
            <person name="Huntemann M."/>
            <person name="Clum A."/>
            <person name="Pillay M."/>
            <person name="Palaniappan K."/>
            <person name="Varghese N."/>
            <person name="Mikhailova N."/>
            <person name="Stamatis D."/>
            <person name="Reddy T."/>
            <person name="Daum C."/>
            <person name="Shapiro N."/>
            <person name="Ivanova N."/>
            <person name="Kyrpides N."/>
            <person name="Woyke T."/>
        </authorList>
    </citation>
    <scope>NUCLEOTIDE SEQUENCE [LARGE SCALE GENOMIC DNA]</scope>
    <source>
        <strain evidence="3">GAS496</strain>
    </source>
</reference>
<feature type="region of interest" description="Disordered" evidence="1">
    <location>
        <begin position="209"/>
        <end position="242"/>
    </location>
</feature>
<sequence>MKDGFHGSARPSAGLVIAHRVHGGVITRPYKGSTAHAPRRGTAHTAPVWIRRASSHCFDRLPRIVLEVDAAWGAIPCWSGRSRRWARETVPAAYRERYDTHVRPAMPNNPISLKTLVAVAEARASFADHRTGRNCRPTNARLATLTGLSVRTVQRASTALRLMGVATEVMRGRQRTRAERFASWRVGDKGRGWASVWALHDSRVQHLSPHPAGSPLLPKPSLKSVLTTNSRRTAGSSAAARRPALNSPALGLANKWVVDEQSPPWARRYRTGTPWARVLTGAAHHGWTPRDVNQLITDWIGTGHWIPEAPHKPIGLLSAILAAHGNLQERPSALDEERERAELAAVRERLAQQRAEREANRTAREAGRAALSGPGREAARQALAEIADRTRRRRRSSDGGTQ</sequence>
<dbReference type="OrthoDB" id="4464504at2"/>
<gene>
    <name evidence="2" type="ORF">C8E89_12818</name>
</gene>
<organism evidence="2 3">
    <name type="scientific">Mycolicibacterium moriokaense</name>
    <dbReference type="NCBI Taxonomy" id="39691"/>
    <lineage>
        <taxon>Bacteria</taxon>
        <taxon>Bacillati</taxon>
        <taxon>Actinomycetota</taxon>
        <taxon>Actinomycetes</taxon>
        <taxon>Mycobacteriales</taxon>
        <taxon>Mycobacteriaceae</taxon>
        <taxon>Mycolicibacterium</taxon>
    </lineage>
</organism>
<keyword evidence="3" id="KW-1185">Reference proteome</keyword>
<dbReference type="AlphaFoldDB" id="A0A318H8S7"/>
<evidence type="ECO:0000313" key="3">
    <source>
        <dbReference type="Proteomes" id="UP000247781"/>
    </source>
</evidence>
<accession>A0A318H8S7</accession>
<comment type="caution">
    <text evidence="2">The sequence shown here is derived from an EMBL/GenBank/DDBJ whole genome shotgun (WGS) entry which is preliminary data.</text>
</comment>
<dbReference type="EMBL" id="QJJU01000028">
    <property type="protein sequence ID" value="PXX01532.1"/>
    <property type="molecule type" value="Genomic_DNA"/>
</dbReference>
<feature type="region of interest" description="Disordered" evidence="1">
    <location>
        <begin position="351"/>
        <end position="380"/>
    </location>
</feature>
<feature type="compositionally biased region" description="Low complexity" evidence="1">
    <location>
        <begin position="214"/>
        <end position="242"/>
    </location>
</feature>
<proteinExistence type="predicted"/>
<protein>
    <recommendedName>
        <fullName evidence="4">Helix-turn-helix domain-containing protein</fullName>
    </recommendedName>
</protein>
<name>A0A318H8S7_9MYCO</name>
<reference evidence="2 3" key="2">
    <citation type="submission" date="2018-06" db="EMBL/GenBank/DDBJ databases">
        <title>Sequencing of bacterial isolates from soil warming experiment in Harvard Forest, Massachusetts, USA.</title>
        <authorList>
            <person name="Deangelis K.PhD."/>
        </authorList>
    </citation>
    <scope>NUCLEOTIDE SEQUENCE [LARGE SCALE GENOMIC DNA]</scope>
    <source>
        <strain evidence="2 3">GAS496</strain>
    </source>
</reference>
<dbReference type="Proteomes" id="UP000247781">
    <property type="component" value="Unassembled WGS sequence"/>
</dbReference>
<evidence type="ECO:0000256" key="1">
    <source>
        <dbReference type="SAM" id="MobiDB-lite"/>
    </source>
</evidence>